<feature type="transmembrane region" description="Helical" evidence="7">
    <location>
        <begin position="237"/>
        <end position="256"/>
    </location>
</feature>
<dbReference type="GO" id="GO:0022857">
    <property type="term" value="F:transmembrane transporter activity"/>
    <property type="evidence" value="ECO:0007669"/>
    <property type="project" value="InterPro"/>
</dbReference>
<comment type="similarity">
    <text evidence="2">Belongs to the major facilitator superfamily. TCR/Tet family.</text>
</comment>
<keyword evidence="3 7" id="KW-0812">Transmembrane</keyword>
<feature type="transmembrane region" description="Helical" evidence="7">
    <location>
        <begin position="132"/>
        <end position="154"/>
    </location>
</feature>
<evidence type="ECO:0000259" key="8">
    <source>
        <dbReference type="PROSITE" id="PS50850"/>
    </source>
</evidence>
<feature type="non-terminal residue" evidence="9">
    <location>
        <position position="1"/>
    </location>
</feature>
<dbReference type="AlphaFoldDB" id="A0A9P6VEB9"/>
<keyword evidence="4 7" id="KW-1133">Transmembrane helix</keyword>
<evidence type="ECO:0000313" key="9">
    <source>
        <dbReference type="EMBL" id="KAG0646296.1"/>
    </source>
</evidence>
<dbReference type="InterPro" id="IPR011701">
    <property type="entry name" value="MFS"/>
</dbReference>
<dbReference type="PANTHER" id="PTHR23501:SF193">
    <property type="entry name" value="MULTIDRUG TRANSPORTER, PUTATIVE (AFU_ORTHOLOGUE AFUA_8G00940)-RELATED"/>
    <property type="match status" value="1"/>
</dbReference>
<evidence type="ECO:0000256" key="4">
    <source>
        <dbReference type="ARBA" id="ARBA00022989"/>
    </source>
</evidence>
<feature type="region of interest" description="Disordered" evidence="6">
    <location>
        <begin position="1"/>
        <end position="22"/>
    </location>
</feature>
<feature type="transmembrane region" description="Helical" evidence="7">
    <location>
        <begin position="307"/>
        <end position="332"/>
    </location>
</feature>
<dbReference type="CDD" id="cd17502">
    <property type="entry name" value="MFS_Azr1_MDR_like"/>
    <property type="match status" value="1"/>
</dbReference>
<feature type="transmembrane region" description="Helical" evidence="7">
    <location>
        <begin position="39"/>
        <end position="64"/>
    </location>
</feature>
<feature type="domain" description="Major facilitator superfamily (MFS) profile" evidence="8">
    <location>
        <begin position="42"/>
        <end position="515"/>
    </location>
</feature>
<evidence type="ECO:0000256" key="6">
    <source>
        <dbReference type="SAM" id="MobiDB-lite"/>
    </source>
</evidence>
<comment type="caution">
    <text evidence="9">The sequence shown here is derived from an EMBL/GenBank/DDBJ whole genome shotgun (WGS) entry which is preliminary data.</text>
</comment>
<evidence type="ECO:0000256" key="5">
    <source>
        <dbReference type="ARBA" id="ARBA00023136"/>
    </source>
</evidence>
<sequence length="523" mass="56186">MSDEVALEHKSNDNDGTMKEKAAPAAMEAEQEYITGVKLFLVTSACTMAGFLMLLDTSIIATAIPRITSDFHSIGDIGWYGTAYQLANCAFQPLTGKTYNQFSSKKYTFIVFLAVFELGSLLSGVAQSSNMLIAGRAVAGIGGSGLLNGGLTIVRSCVPSEENAKYLGILLGIVQLGIMTVPILGGALTQYTTWRWCFYINLPPGGLVAIALIFVPIPGRRPKREIKTGLRAILQSFDLPGFAIFAGAAIQFLLAIEWGGAKYRWGSSVIIGLFCGFAVTLLVFGLWEHRRGNIAMFPLSMLRQRIVWTSCATYFFINGNMIVTSFYMSIYFQAVRGESPTLSGVHLLPSVLGQMVLAIACGILVGRLGYYLPFAIGSGALAAVGTGLLTTVDAHTSTEKWMFYQIIAGVGRGMGLQMPIVAVQNLLRHELQTIGLAATIFQNSLSTNIHKYAPDVNVQAVLGAGVTGFRQLLSPASLPSVTHAYVKSVDNVFYLITSAALVAFITAWGMGWKSVKTAEVASE</sequence>
<evidence type="ECO:0000256" key="3">
    <source>
        <dbReference type="ARBA" id="ARBA00022692"/>
    </source>
</evidence>
<evidence type="ECO:0000313" key="10">
    <source>
        <dbReference type="Proteomes" id="UP000785200"/>
    </source>
</evidence>
<feature type="transmembrane region" description="Helical" evidence="7">
    <location>
        <begin position="401"/>
        <end position="423"/>
    </location>
</feature>
<dbReference type="InterPro" id="IPR036259">
    <property type="entry name" value="MFS_trans_sf"/>
</dbReference>
<proteinExistence type="inferred from homology"/>
<dbReference type="PROSITE" id="PS50850">
    <property type="entry name" value="MFS"/>
    <property type="match status" value="1"/>
</dbReference>
<feature type="transmembrane region" description="Helical" evidence="7">
    <location>
        <begin position="198"/>
        <end position="217"/>
    </location>
</feature>
<dbReference type="OrthoDB" id="10021397at2759"/>
<dbReference type="Pfam" id="PF07690">
    <property type="entry name" value="MFS_1"/>
    <property type="match status" value="1"/>
</dbReference>
<feature type="transmembrane region" description="Helical" evidence="7">
    <location>
        <begin position="344"/>
        <end position="365"/>
    </location>
</feature>
<dbReference type="PANTHER" id="PTHR23501">
    <property type="entry name" value="MAJOR FACILITATOR SUPERFAMILY"/>
    <property type="match status" value="1"/>
</dbReference>
<feature type="transmembrane region" description="Helical" evidence="7">
    <location>
        <begin position="107"/>
        <end position="126"/>
    </location>
</feature>
<feature type="transmembrane region" description="Helical" evidence="7">
    <location>
        <begin position="492"/>
        <end position="510"/>
    </location>
</feature>
<comment type="subcellular location">
    <subcellularLocation>
        <location evidence="1">Membrane</location>
        <topology evidence="1">Multi-pass membrane protein</topology>
    </subcellularLocation>
</comment>
<feature type="transmembrane region" description="Helical" evidence="7">
    <location>
        <begin position="370"/>
        <end position="389"/>
    </location>
</feature>
<reference evidence="9" key="1">
    <citation type="submission" date="2019-07" db="EMBL/GenBank/DDBJ databases">
        <title>Hyphodiscus hymeniophilus genome sequencing and assembly.</title>
        <authorList>
            <person name="Kramer G."/>
            <person name="Nodwell J."/>
        </authorList>
    </citation>
    <scope>NUCLEOTIDE SEQUENCE</scope>
    <source>
        <strain evidence="9">ATCC 34498</strain>
    </source>
</reference>
<feature type="transmembrane region" description="Helical" evidence="7">
    <location>
        <begin position="166"/>
        <end position="186"/>
    </location>
</feature>
<organism evidence="9 10">
    <name type="scientific">Hyphodiscus hymeniophilus</name>
    <dbReference type="NCBI Taxonomy" id="353542"/>
    <lineage>
        <taxon>Eukaryota</taxon>
        <taxon>Fungi</taxon>
        <taxon>Dikarya</taxon>
        <taxon>Ascomycota</taxon>
        <taxon>Pezizomycotina</taxon>
        <taxon>Leotiomycetes</taxon>
        <taxon>Helotiales</taxon>
        <taxon>Hyphodiscaceae</taxon>
        <taxon>Hyphodiscus</taxon>
    </lineage>
</organism>
<evidence type="ECO:0000256" key="1">
    <source>
        <dbReference type="ARBA" id="ARBA00004141"/>
    </source>
</evidence>
<evidence type="ECO:0000256" key="7">
    <source>
        <dbReference type="SAM" id="Phobius"/>
    </source>
</evidence>
<dbReference type="SUPFAM" id="SSF103473">
    <property type="entry name" value="MFS general substrate transporter"/>
    <property type="match status" value="1"/>
</dbReference>
<dbReference type="EMBL" id="VNKQ01000016">
    <property type="protein sequence ID" value="KAG0646296.1"/>
    <property type="molecule type" value="Genomic_DNA"/>
</dbReference>
<dbReference type="InterPro" id="IPR020846">
    <property type="entry name" value="MFS_dom"/>
</dbReference>
<keyword evidence="10" id="KW-1185">Reference proteome</keyword>
<feature type="transmembrane region" description="Helical" evidence="7">
    <location>
        <begin position="268"/>
        <end position="287"/>
    </location>
</feature>
<dbReference type="Proteomes" id="UP000785200">
    <property type="component" value="Unassembled WGS sequence"/>
</dbReference>
<protein>
    <submittedName>
        <fullName evidence="9">Efflux pump</fullName>
    </submittedName>
</protein>
<dbReference type="GO" id="GO:0005886">
    <property type="term" value="C:plasma membrane"/>
    <property type="evidence" value="ECO:0007669"/>
    <property type="project" value="TreeGrafter"/>
</dbReference>
<dbReference type="Gene3D" id="1.20.1250.20">
    <property type="entry name" value="MFS general substrate transporter like domains"/>
    <property type="match status" value="2"/>
</dbReference>
<keyword evidence="5 7" id="KW-0472">Membrane</keyword>
<accession>A0A9P6VEB9</accession>
<name>A0A9P6VEB9_9HELO</name>
<gene>
    <name evidence="9" type="ORF">D0Z07_8179</name>
</gene>
<evidence type="ECO:0000256" key="2">
    <source>
        <dbReference type="ARBA" id="ARBA00007520"/>
    </source>
</evidence>